<evidence type="ECO:0008006" key="3">
    <source>
        <dbReference type="Google" id="ProtNLM"/>
    </source>
</evidence>
<dbReference type="AlphaFoldDB" id="A0A0G1UM55"/>
<dbReference type="Gene3D" id="3.30.460.40">
    <property type="match status" value="1"/>
</dbReference>
<gene>
    <name evidence="1" type="ORF">UY27_C0023G0015</name>
</gene>
<evidence type="ECO:0000313" key="1">
    <source>
        <dbReference type="EMBL" id="KKU95307.1"/>
    </source>
</evidence>
<name>A0A0G1UM55_9BACT</name>
<accession>A0A0G1UM55</accession>
<evidence type="ECO:0000313" key="2">
    <source>
        <dbReference type="Proteomes" id="UP000034661"/>
    </source>
</evidence>
<protein>
    <recommendedName>
        <fullName evidence="3">Nucleotidyl transferase AbiEii/AbiGii toxin family protein</fullName>
    </recommendedName>
</protein>
<comment type="caution">
    <text evidence="1">The sequence shown here is derived from an EMBL/GenBank/DDBJ whole genome shotgun (WGS) entry which is preliminary data.</text>
</comment>
<dbReference type="EMBL" id="LCPJ01000023">
    <property type="protein sequence ID" value="KKU95307.1"/>
    <property type="molecule type" value="Genomic_DNA"/>
</dbReference>
<dbReference type="SUPFAM" id="SSF81301">
    <property type="entry name" value="Nucleotidyltransferase"/>
    <property type="match status" value="1"/>
</dbReference>
<dbReference type="InterPro" id="IPR043519">
    <property type="entry name" value="NT_sf"/>
</dbReference>
<reference evidence="1 2" key="1">
    <citation type="journal article" date="2015" name="Nature">
        <title>rRNA introns, odd ribosomes, and small enigmatic genomes across a large radiation of phyla.</title>
        <authorList>
            <person name="Brown C.T."/>
            <person name="Hug L.A."/>
            <person name="Thomas B.C."/>
            <person name="Sharon I."/>
            <person name="Castelle C.J."/>
            <person name="Singh A."/>
            <person name="Wilkins M.J."/>
            <person name="Williams K.H."/>
            <person name="Banfield J.F."/>
        </authorList>
    </citation>
    <scope>NUCLEOTIDE SEQUENCE [LARGE SCALE GENOMIC DNA]</scope>
</reference>
<proteinExistence type="predicted"/>
<sequence length="189" mass="21903">MNYYRDQVTQKSWELLQRLAKNYRFVLIGGWAVWLYTHQLKSKDIDLVVDFDVLEKLRRAFPLFKNERLKKYEIAQDTIQIDIYVPHYSQLGTAISKTTVVDGFTVPLPETLIALKSVAYSNRTGSSKGRKDLVDIISLLLLPQLDWARVPTSVSDLLKSQTSIPELDLNPHQFSRLKKKWLNLLNLRG</sequence>
<organism evidence="1 2">
    <name type="scientific">Candidatus Gottesmanbacteria bacterium GW2011_GWA1_48_13</name>
    <dbReference type="NCBI Taxonomy" id="1618439"/>
    <lineage>
        <taxon>Bacteria</taxon>
        <taxon>Candidatus Gottesmaniibacteriota</taxon>
    </lineage>
</organism>
<dbReference type="Proteomes" id="UP000034661">
    <property type="component" value="Unassembled WGS sequence"/>
</dbReference>